<evidence type="ECO:0000313" key="2">
    <source>
        <dbReference type="EMBL" id="TRX01782.1"/>
    </source>
</evidence>
<dbReference type="Proteomes" id="UP000733744">
    <property type="component" value="Unassembled WGS sequence"/>
</dbReference>
<organism evidence="2 3">
    <name type="scientific">Candidatus Methylobacter oryzae</name>
    <dbReference type="NCBI Taxonomy" id="2497749"/>
    <lineage>
        <taxon>Bacteria</taxon>
        <taxon>Pseudomonadati</taxon>
        <taxon>Pseudomonadota</taxon>
        <taxon>Gammaproteobacteria</taxon>
        <taxon>Methylococcales</taxon>
        <taxon>Methylococcaceae</taxon>
        <taxon>Methylobacter</taxon>
    </lineage>
</organism>
<dbReference type="EMBL" id="RYFG02000018">
    <property type="protein sequence ID" value="TRX01782.1"/>
    <property type="molecule type" value="Genomic_DNA"/>
</dbReference>
<dbReference type="InterPro" id="IPR029044">
    <property type="entry name" value="Nucleotide-diphossugar_trans"/>
</dbReference>
<dbReference type="SUPFAM" id="SSF53448">
    <property type="entry name" value="Nucleotide-diphospho-sugar transferases"/>
    <property type="match status" value="1"/>
</dbReference>
<dbReference type="CDD" id="cd06433">
    <property type="entry name" value="GT_2_WfgS_like"/>
    <property type="match status" value="1"/>
</dbReference>
<reference evidence="2 3" key="1">
    <citation type="journal article" date="2019" name="Antonie Van Leeuwenhoek">
        <title>Description of 'Ca. Methylobacter oryzae' KRF1, a novel species from the environmentally important Methylobacter clade 2.</title>
        <authorList>
            <person name="Khatri K."/>
            <person name="Mohite J.A."/>
            <person name="Pandit P.S."/>
            <person name="Bahulikar R."/>
            <person name="Rahalkar M.C."/>
        </authorList>
    </citation>
    <scope>NUCLEOTIDE SEQUENCE [LARGE SCALE GENOMIC DNA]</scope>
    <source>
        <strain evidence="2 3">KRF1</strain>
    </source>
</reference>
<keyword evidence="3" id="KW-1185">Reference proteome</keyword>
<name>A0ABY3CES1_9GAMM</name>
<dbReference type="PANTHER" id="PTHR22916">
    <property type="entry name" value="GLYCOSYLTRANSFERASE"/>
    <property type="match status" value="1"/>
</dbReference>
<dbReference type="Pfam" id="PF00535">
    <property type="entry name" value="Glycos_transf_2"/>
    <property type="match status" value="1"/>
</dbReference>
<dbReference type="RefSeq" id="WP_127029000.1">
    <property type="nucleotide sequence ID" value="NZ_RYFG02000018.1"/>
</dbReference>
<proteinExistence type="predicted"/>
<dbReference type="Gene3D" id="3.90.550.10">
    <property type="entry name" value="Spore Coat Polysaccharide Biosynthesis Protein SpsA, Chain A"/>
    <property type="match status" value="1"/>
</dbReference>
<sequence length="262" mass="29638">MKISIVTISYNQVQYLEKAIRSIIDQDFDDLEYIVVDPGSNDGSRDIIEKYRSKITQILYEPDKGPADGLNNGFRLATGDIFGFINADDELLPGALQKIAGYFEQHPQIDVACGSGYIIDKTGVIVRKIMPTRYSKRLAAYGAVTFIQQGTFFSRSAFYSTAGFNINNRTCWDGELLLDMAINVCKFGAFYQDIAAFRIYDSSISGSGRLNALYQHDCNRLFSKAMGRPMNFMDKLLMKIYLLEKWITNPAVTFNRILDIVR</sequence>
<gene>
    <name evidence="2" type="ORF">EKO24_003350</name>
</gene>
<accession>A0ABY3CES1</accession>
<dbReference type="PANTHER" id="PTHR22916:SF65">
    <property type="entry name" value="SLR1065 PROTEIN"/>
    <property type="match status" value="1"/>
</dbReference>
<comment type="caution">
    <text evidence="2">The sequence shown here is derived from an EMBL/GenBank/DDBJ whole genome shotgun (WGS) entry which is preliminary data.</text>
</comment>
<dbReference type="InterPro" id="IPR001173">
    <property type="entry name" value="Glyco_trans_2-like"/>
</dbReference>
<protein>
    <submittedName>
        <fullName evidence="2">Glycosyltransferase</fullName>
    </submittedName>
</protein>
<evidence type="ECO:0000313" key="3">
    <source>
        <dbReference type="Proteomes" id="UP000733744"/>
    </source>
</evidence>
<evidence type="ECO:0000259" key="1">
    <source>
        <dbReference type="Pfam" id="PF00535"/>
    </source>
</evidence>
<feature type="domain" description="Glycosyltransferase 2-like" evidence="1">
    <location>
        <begin position="4"/>
        <end position="158"/>
    </location>
</feature>